<name>A0AAW1U1Q8_9CUCU</name>
<keyword evidence="1" id="KW-0732">Signal</keyword>
<dbReference type="EMBL" id="JARQZJ010000031">
    <property type="protein sequence ID" value="KAK9873871.1"/>
    <property type="molecule type" value="Genomic_DNA"/>
</dbReference>
<feature type="chain" id="PRO_5043318156" evidence="1">
    <location>
        <begin position="18"/>
        <end position="778"/>
    </location>
</feature>
<proteinExistence type="predicted"/>
<protein>
    <submittedName>
        <fullName evidence="2">Uncharacterized protein</fullName>
    </submittedName>
</protein>
<evidence type="ECO:0000313" key="2">
    <source>
        <dbReference type="EMBL" id="KAK9873871.1"/>
    </source>
</evidence>
<dbReference type="Proteomes" id="UP001431783">
    <property type="component" value="Unassembled WGS sequence"/>
</dbReference>
<comment type="caution">
    <text evidence="2">The sequence shown here is derived from an EMBL/GenBank/DDBJ whole genome shotgun (WGS) entry which is preliminary data.</text>
</comment>
<dbReference type="AlphaFoldDB" id="A0AAW1U1Q8"/>
<evidence type="ECO:0000256" key="1">
    <source>
        <dbReference type="SAM" id="SignalP"/>
    </source>
</evidence>
<reference evidence="2 3" key="1">
    <citation type="submission" date="2023-03" db="EMBL/GenBank/DDBJ databases">
        <title>Genome insight into feeding habits of ladybird beetles.</title>
        <authorList>
            <person name="Li H.-S."/>
            <person name="Huang Y.-H."/>
            <person name="Pang H."/>
        </authorList>
    </citation>
    <scope>NUCLEOTIDE SEQUENCE [LARGE SCALE GENOMIC DNA]</scope>
    <source>
        <strain evidence="2">SYSU_2023b</strain>
        <tissue evidence="2">Whole body</tissue>
    </source>
</reference>
<gene>
    <name evidence="2" type="ORF">WA026_002226</name>
</gene>
<evidence type="ECO:0000313" key="3">
    <source>
        <dbReference type="Proteomes" id="UP001431783"/>
    </source>
</evidence>
<feature type="signal peptide" evidence="1">
    <location>
        <begin position="1"/>
        <end position="17"/>
    </location>
</feature>
<organism evidence="2 3">
    <name type="scientific">Henosepilachna vigintioctopunctata</name>
    <dbReference type="NCBI Taxonomy" id="420089"/>
    <lineage>
        <taxon>Eukaryota</taxon>
        <taxon>Metazoa</taxon>
        <taxon>Ecdysozoa</taxon>
        <taxon>Arthropoda</taxon>
        <taxon>Hexapoda</taxon>
        <taxon>Insecta</taxon>
        <taxon>Pterygota</taxon>
        <taxon>Neoptera</taxon>
        <taxon>Endopterygota</taxon>
        <taxon>Coleoptera</taxon>
        <taxon>Polyphaga</taxon>
        <taxon>Cucujiformia</taxon>
        <taxon>Coccinelloidea</taxon>
        <taxon>Coccinellidae</taxon>
        <taxon>Epilachninae</taxon>
        <taxon>Epilachnini</taxon>
        <taxon>Henosepilachna</taxon>
    </lineage>
</organism>
<accession>A0AAW1U1Q8</accession>
<sequence length="778" mass="91248">MWRILVSFLFIWHNVSAKNLRKDPDLWTFNTEMNSNITAKIQDEAVIISLTKLKNSEHLSSEEHILFGFDIFNFVPQNFRVSVNHATKKLYMNLTSTIDSYSIPINLGHNHQIKSIFFRLGDEDDTVFVILNCNKTESIVTPINLIKFFRSLSVNKFKILFNKNFELKVFTEEDNMEEKLQEGCRLQQILPDALVQFDIMLDRLAQALIQYTPQLIKIMDKPDGESKIATELFIKSFLTKSVNHRTSNLYRLVHLIQSLEKLYPDIFHPELQTLLLKIFWTKGAYHNFVRKGESNYYDNTDIKTNLIRILFSNAPKTFMDKLRTFTEIGDRFRTVFANDKKSINKLMLDEEELKRILLRIVFKNKLDDDQKKLLNPNHFIATLFADYYLIDLAGKPKVLNNIYKRLIFNTDKADYIAIGKFIRYVYLKPSAQQEAKYYLESDMVIGMRIVYVLSSGQVKEKRDIYSTVKNLITKKDVELPKSMEYPEAVITDTLNKIHLNPFLSRGLFMHVLENLFIYDDPHIGQLLDYKQGAFIYEFYRDLILNDIKKQHSVIKGALLDESLQIHEMIASIFQAMVENIDDDKELRPLAKNFVVDALSYAKLNGSDIVKTEDDYVLLFKKIVGKANNVSQRQKIINFVILLRDTKLNENMTADLAVSKALSHARLKVTKEMRQELYTLFHHFHDNHEQLYLHIDRLFKLGQISAAKELKQIIENDFIRGVTFHNVSESEFRPIFKWTPDEEEHIFLERYAKMKELKVLEDWYRGGASIRKDLMKNGR</sequence>
<keyword evidence="3" id="KW-1185">Reference proteome</keyword>